<organism evidence="1 2">
    <name type="scientific">Aspergillus novoparasiticus</name>
    <dbReference type="NCBI Taxonomy" id="986946"/>
    <lineage>
        <taxon>Eukaryota</taxon>
        <taxon>Fungi</taxon>
        <taxon>Dikarya</taxon>
        <taxon>Ascomycota</taxon>
        <taxon>Pezizomycotina</taxon>
        <taxon>Eurotiomycetes</taxon>
        <taxon>Eurotiomycetidae</taxon>
        <taxon>Eurotiales</taxon>
        <taxon>Aspergillaceae</taxon>
        <taxon>Aspergillus</taxon>
        <taxon>Aspergillus subgen. Circumdati</taxon>
    </lineage>
</organism>
<dbReference type="AlphaFoldDB" id="A0A5N6EM80"/>
<evidence type="ECO:0000313" key="2">
    <source>
        <dbReference type="Proteomes" id="UP000326799"/>
    </source>
</evidence>
<sequence length="85" mass="9099">MISMGSVPVIPAISRAENIALLSLLHSASRTSPLHVIPTAPSSNILEHSDSARNYELSVDKERSLVGTLAFLAQTEEDPYQIGAL</sequence>
<dbReference type="Proteomes" id="UP000326799">
    <property type="component" value="Unassembled WGS sequence"/>
</dbReference>
<proteinExistence type="predicted"/>
<reference evidence="1 2" key="1">
    <citation type="submission" date="2019-04" db="EMBL/GenBank/DDBJ databases">
        <title>Fungal friends and foes A comparative genomics study of 23 Aspergillus species from section Flavi.</title>
        <authorList>
            <consortium name="DOE Joint Genome Institute"/>
            <person name="Kjaerbolling I."/>
            <person name="Vesth T.C."/>
            <person name="Frisvad J.C."/>
            <person name="Nybo J.L."/>
            <person name="Theobald S."/>
            <person name="Kildgaard S."/>
            <person name="Petersen T.I."/>
            <person name="Kuo A."/>
            <person name="Sato A."/>
            <person name="Lyhne E.K."/>
            <person name="Kogle M.E."/>
            <person name="Wiebenga A."/>
            <person name="Kun R.S."/>
            <person name="Lubbers R.J."/>
            <person name="Makela M.R."/>
            <person name="Barry K."/>
            <person name="Chovatia M."/>
            <person name="Clum A."/>
            <person name="Daum C."/>
            <person name="Haridas S."/>
            <person name="He G."/>
            <person name="LaButti K."/>
            <person name="Lipzen A."/>
            <person name="Mondo S."/>
            <person name="Pangilinan J."/>
            <person name="Riley R."/>
            <person name="Salamov A."/>
            <person name="Simmons B.A."/>
            <person name="Magnuson J.K."/>
            <person name="Henrissat B."/>
            <person name="Mortensen U.H."/>
            <person name="Larsen T.O."/>
            <person name="De vries R.P."/>
            <person name="Grigoriev I.V."/>
            <person name="Machida M."/>
            <person name="Baker S.E."/>
            <person name="Andersen M.R."/>
        </authorList>
    </citation>
    <scope>NUCLEOTIDE SEQUENCE [LARGE SCALE GENOMIC DNA]</scope>
    <source>
        <strain evidence="1 2">CBS 126849</strain>
    </source>
</reference>
<evidence type="ECO:0000313" key="1">
    <source>
        <dbReference type="EMBL" id="KAB8218145.1"/>
    </source>
</evidence>
<protein>
    <submittedName>
        <fullName evidence="1">Uncharacterized protein</fullName>
    </submittedName>
</protein>
<accession>A0A5N6EM80</accession>
<dbReference type="EMBL" id="ML733453">
    <property type="protein sequence ID" value="KAB8218145.1"/>
    <property type="molecule type" value="Genomic_DNA"/>
</dbReference>
<gene>
    <name evidence="1" type="ORF">BDV33DRAFT_176012</name>
</gene>
<name>A0A5N6EM80_9EURO</name>
<keyword evidence="2" id="KW-1185">Reference proteome</keyword>